<dbReference type="GeneID" id="118412455"/>
<protein>
    <submittedName>
        <fullName evidence="3">Uncharacterized protein LOC118412455</fullName>
    </submittedName>
</protein>
<accession>A0A9J7MKS3</accession>
<dbReference type="OrthoDB" id="6152204at2759"/>
<dbReference type="KEGG" id="bfo:118412455"/>
<reference evidence="2" key="1">
    <citation type="journal article" date="2020" name="Nat. Ecol. Evol.">
        <title>Deeply conserved synteny resolves early events in vertebrate evolution.</title>
        <authorList>
            <person name="Simakov O."/>
            <person name="Marletaz F."/>
            <person name="Yue J.X."/>
            <person name="O'Connell B."/>
            <person name="Jenkins J."/>
            <person name="Brandt A."/>
            <person name="Calef R."/>
            <person name="Tung C.H."/>
            <person name="Huang T.K."/>
            <person name="Schmutz J."/>
            <person name="Satoh N."/>
            <person name="Yu J.K."/>
            <person name="Putnam N.H."/>
            <person name="Green R.E."/>
            <person name="Rokhsar D.S."/>
        </authorList>
    </citation>
    <scope>NUCLEOTIDE SEQUENCE [LARGE SCALE GENOMIC DNA]</scope>
    <source>
        <strain evidence="2">S238N-H82</strain>
    </source>
</reference>
<feature type="compositionally biased region" description="Basic and acidic residues" evidence="1">
    <location>
        <begin position="38"/>
        <end position="63"/>
    </location>
</feature>
<keyword evidence="2" id="KW-1185">Reference proteome</keyword>
<gene>
    <name evidence="3" type="primary">LOC118412455</name>
</gene>
<sequence length="229" mass="25985">MELTLDGEEKLHCFNYTEEADRGSENQEGVNQAEDEDGGRQDEDVGERQPGRGNRKEPSPEETKLVQRWLRIKDKFVISDAGYQEIRMISPETAPPLYKLVNERRNQNKMINISTDAEANNMSHRSVRDVLRKLLQLPKNRGYGDEISVRFSGDGRQVTQNNRIGAVMGTVRIVPNRNTIDGTLDSAQLHHSIDEEAAVFLYEGDPFSQTFMPYMKTLLSCQPTVNTAL</sequence>
<organism evidence="2 3">
    <name type="scientific">Branchiostoma floridae</name>
    <name type="common">Florida lancelet</name>
    <name type="synonym">Amphioxus</name>
    <dbReference type="NCBI Taxonomy" id="7739"/>
    <lineage>
        <taxon>Eukaryota</taxon>
        <taxon>Metazoa</taxon>
        <taxon>Chordata</taxon>
        <taxon>Cephalochordata</taxon>
        <taxon>Leptocardii</taxon>
        <taxon>Amphioxiformes</taxon>
        <taxon>Branchiostomatidae</taxon>
        <taxon>Branchiostoma</taxon>
    </lineage>
</organism>
<evidence type="ECO:0000313" key="3">
    <source>
        <dbReference type="RefSeq" id="XP_035671222.1"/>
    </source>
</evidence>
<feature type="region of interest" description="Disordered" evidence="1">
    <location>
        <begin position="1"/>
        <end position="63"/>
    </location>
</feature>
<dbReference type="Proteomes" id="UP000001554">
    <property type="component" value="Chromosome 3"/>
</dbReference>
<reference evidence="3" key="2">
    <citation type="submission" date="2025-08" db="UniProtKB">
        <authorList>
            <consortium name="RefSeq"/>
        </authorList>
    </citation>
    <scope>IDENTIFICATION</scope>
    <source>
        <strain evidence="3">S238N-H82</strain>
        <tissue evidence="3">Testes</tissue>
    </source>
</reference>
<proteinExistence type="predicted"/>
<dbReference type="AlphaFoldDB" id="A0A9J7MKS3"/>
<evidence type="ECO:0000313" key="2">
    <source>
        <dbReference type="Proteomes" id="UP000001554"/>
    </source>
</evidence>
<dbReference type="RefSeq" id="XP_035671222.1">
    <property type="nucleotide sequence ID" value="XM_035815329.1"/>
</dbReference>
<evidence type="ECO:0000256" key="1">
    <source>
        <dbReference type="SAM" id="MobiDB-lite"/>
    </source>
</evidence>
<name>A0A9J7MKS3_BRAFL</name>